<dbReference type="EMBL" id="OZ075127">
    <property type="protein sequence ID" value="CAL4947832.1"/>
    <property type="molecule type" value="Genomic_DNA"/>
</dbReference>
<evidence type="ECO:0000259" key="3">
    <source>
        <dbReference type="Pfam" id="PF14364"/>
    </source>
</evidence>
<dbReference type="Pfam" id="PF05553">
    <property type="entry name" value="DUF761"/>
    <property type="match status" value="1"/>
</dbReference>
<dbReference type="AlphaFoldDB" id="A0ABC8YPZ4"/>
<evidence type="ECO:0000256" key="2">
    <source>
        <dbReference type="SAM" id="Phobius"/>
    </source>
</evidence>
<reference evidence="5" key="1">
    <citation type="submission" date="2024-06" db="EMBL/GenBank/DDBJ databases">
        <authorList>
            <person name="Ryan C."/>
        </authorList>
    </citation>
    <scope>NUCLEOTIDE SEQUENCE [LARGE SCALE GENOMIC DNA]</scope>
</reference>
<keyword evidence="2" id="KW-0472">Membrane</keyword>
<gene>
    <name evidence="4" type="ORF">URODEC1_LOCUS37023</name>
</gene>
<dbReference type="PANTHER" id="PTHR33098:SF62">
    <property type="entry name" value="OS01G0710100 PROTEIN"/>
    <property type="match status" value="1"/>
</dbReference>
<reference evidence="4 5" key="2">
    <citation type="submission" date="2024-10" db="EMBL/GenBank/DDBJ databases">
        <authorList>
            <person name="Ryan C."/>
        </authorList>
    </citation>
    <scope>NUCLEOTIDE SEQUENCE [LARGE SCALE GENOMIC DNA]</scope>
</reference>
<dbReference type="InterPro" id="IPR025520">
    <property type="entry name" value="DUF4408"/>
</dbReference>
<name>A0ABC8YPZ4_9POAL</name>
<protein>
    <recommendedName>
        <fullName evidence="3">DUF4408 domain-containing protein</fullName>
    </recommendedName>
</protein>
<dbReference type="Pfam" id="PF14364">
    <property type="entry name" value="DUF4408"/>
    <property type="match status" value="1"/>
</dbReference>
<keyword evidence="2" id="KW-0812">Transmembrane</keyword>
<evidence type="ECO:0000313" key="4">
    <source>
        <dbReference type="EMBL" id="CAL4947832.1"/>
    </source>
</evidence>
<evidence type="ECO:0000256" key="1">
    <source>
        <dbReference type="SAM" id="MobiDB-lite"/>
    </source>
</evidence>
<dbReference type="PANTHER" id="PTHR33098">
    <property type="entry name" value="COTTON FIBER (DUF761)"/>
    <property type="match status" value="1"/>
</dbReference>
<keyword evidence="5" id="KW-1185">Reference proteome</keyword>
<feature type="region of interest" description="Disordered" evidence="1">
    <location>
        <begin position="109"/>
        <end position="147"/>
    </location>
</feature>
<organism evidence="4 5">
    <name type="scientific">Urochloa decumbens</name>
    <dbReference type="NCBI Taxonomy" id="240449"/>
    <lineage>
        <taxon>Eukaryota</taxon>
        <taxon>Viridiplantae</taxon>
        <taxon>Streptophyta</taxon>
        <taxon>Embryophyta</taxon>
        <taxon>Tracheophyta</taxon>
        <taxon>Spermatophyta</taxon>
        <taxon>Magnoliopsida</taxon>
        <taxon>Liliopsida</taxon>
        <taxon>Poales</taxon>
        <taxon>Poaceae</taxon>
        <taxon>PACMAD clade</taxon>
        <taxon>Panicoideae</taxon>
        <taxon>Panicodae</taxon>
        <taxon>Paniceae</taxon>
        <taxon>Melinidinae</taxon>
        <taxon>Urochloa</taxon>
    </lineage>
</organism>
<proteinExistence type="predicted"/>
<feature type="transmembrane region" description="Helical" evidence="2">
    <location>
        <begin position="23"/>
        <end position="42"/>
    </location>
</feature>
<sequence length="243" mass="27188">MDGADAFAVSSNSNPWSSLVRGYFSPATLFLLLNMVIGTIALTSRSRRRHHNHLDDHQHCCADQNQYVPPPPPAPLARTSSVMERLRSLGLYRFRSGDFPPEYNHHLSAGTDDEITSGGHEAQVAQYARSRSEPAARPPPPARKATNKEFEFEAVVSRAAKKKPTVEVRKLERAPAQAQTQVRRAPRAPAQREQLVGRAEEVDAAAVSVDARADDFINRFRQQLQLQRLNSLLNYKEMLNRGL</sequence>
<dbReference type="InterPro" id="IPR008480">
    <property type="entry name" value="DUF761_pln"/>
</dbReference>
<accession>A0ABC8YPZ4</accession>
<evidence type="ECO:0000313" key="5">
    <source>
        <dbReference type="Proteomes" id="UP001497457"/>
    </source>
</evidence>
<feature type="domain" description="DUF4408" evidence="3">
    <location>
        <begin position="18"/>
        <end position="45"/>
    </location>
</feature>
<dbReference type="Proteomes" id="UP001497457">
    <property type="component" value="Chromosome 17b"/>
</dbReference>
<keyword evidence="2" id="KW-1133">Transmembrane helix</keyword>